<protein>
    <submittedName>
        <fullName evidence="3">N-acetylglucosamine-1-phosphodiester alpha-N-acetylglucosaminidase-like exopolysaccharide biosynthesis protein</fullName>
    </submittedName>
</protein>
<dbReference type="eggNOG" id="COG4632">
    <property type="taxonomic scope" value="Bacteria"/>
</dbReference>
<dbReference type="AlphaFoldDB" id="D1B6I7"/>
<feature type="signal peptide" evidence="1">
    <location>
        <begin position="1"/>
        <end position="27"/>
    </location>
</feature>
<gene>
    <name evidence="3" type="ordered locus">Taci_1397</name>
</gene>
<organism evidence="3 4">
    <name type="scientific">Thermanaerovibrio acidaminovorans (strain ATCC 49978 / DSM 6589 / Su883)</name>
    <name type="common">Selenomonas acidaminovorans</name>
    <dbReference type="NCBI Taxonomy" id="525903"/>
    <lineage>
        <taxon>Bacteria</taxon>
        <taxon>Thermotogati</taxon>
        <taxon>Synergistota</taxon>
        <taxon>Synergistia</taxon>
        <taxon>Synergistales</taxon>
        <taxon>Synergistaceae</taxon>
        <taxon>Thermanaerovibrio</taxon>
    </lineage>
</organism>
<dbReference type="EMBL" id="CP001818">
    <property type="protein sequence ID" value="ACZ19628.1"/>
    <property type="molecule type" value="Genomic_DNA"/>
</dbReference>
<dbReference type="PANTHER" id="PTHR40446:SF2">
    <property type="entry name" value="N-ACETYLGLUCOSAMINE-1-PHOSPHODIESTER ALPHA-N-ACETYLGLUCOSAMINIDASE"/>
    <property type="match status" value="1"/>
</dbReference>
<accession>D1B6I7</accession>
<feature type="domain" description="Phosphodiester glycosidase" evidence="2">
    <location>
        <begin position="328"/>
        <end position="484"/>
    </location>
</feature>
<dbReference type="KEGG" id="tai:Taci_1397"/>
<feature type="chain" id="PRO_5003020827" evidence="1">
    <location>
        <begin position="28"/>
        <end position="486"/>
    </location>
</feature>
<proteinExistence type="predicted"/>
<dbReference type="HOGENOM" id="CLU_561320_0_0_0"/>
<evidence type="ECO:0000313" key="3">
    <source>
        <dbReference type="EMBL" id="ACZ19628.1"/>
    </source>
</evidence>
<evidence type="ECO:0000313" key="4">
    <source>
        <dbReference type="Proteomes" id="UP000002030"/>
    </source>
</evidence>
<sequence length="486" mass="51766">MTGYKWPLRPLFITFLALMVLTSPALAEDLASDAAHQVQGQEASSGVLEERLKSAGFGAAMRLVASLRGAGADPQVTLNGQAEANLPQGEAISRVEVLDRMEGMSLKVVQVGRQTTARGPFFLQSDRSDLFAPMALWAMGQGKAATALPDGSVQVGPFETSEEALRASEENPDWNASCVASQEESGGPKLYYAVLRVDTSKVQVDPVFAGSYGMGRAPMSFLSQMSKAVAMVNGGYYYSAYPIGTMVHRGIPLGRPIMGRSAVGITQDGSVFFGDGSASFGVSNGEWTLPIGDFNVPPKNGNLSIFYGGAYRPGNQALLSLSVKDGIVQDEPQGADFTLLANGRAAEALGSLNIGDTLQLVRRFAFPAFEACRLVIQGGPMIVENRRYVNRSEGLSRSIRERRHPRTLVGIDEQGLVFMVIDGRNGHSSGVTLEEAANLALEEGLVAALNLDGGGSSQMIWRGVTVNIPSDGKERPLPYGIGLFPR</sequence>
<name>D1B6I7_THEAS</name>
<dbReference type="OrthoDB" id="9809781at2"/>
<evidence type="ECO:0000259" key="2">
    <source>
        <dbReference type="Pfam" id="PF09992"/>
    </source>
</evidence>
<dbReference type="InterPro" id="IPR018711">
    <property type="entry name" value="NAGPA"/>
</dbReference>
<dbReference type="Proteomes" id="UP000002030">
    <property type="component" value="Chromosome"/>
</dbReference>
<keyword evidence="1" id="KW-0732">Signal</keyword>
<dbReference type="RefSeq" id="WP_012870139.1">
    <property type="nucleotide sequence ID" value="NC_013522.1"/>
</dbReference>
<reference evidence="3 4" key="1">
    <citation type="journal article" date="2009" name="Stand. Genomic Sci.">
        <title>Complete genome sequence of Thermanaerovibrio acidaminovorans type strain (Su883).</title>
        <authorList>
            <person name="Chovatia M."/>
            <person name="Sikorski J."/>
            <person name="Schroder M."/>
            <person name="Lapidus A."/>
            <person name="Nolan M."/>
            <person name="Tice H."/>
            <person name="Glavina Del Rio T."/>
            <person name="Copeland A."/>
            <person name="Cheng J.F."/>
            <person name="Lucas S."/>
            <person name="Chen F."/>
            <person name="Bruce D."/>
            <person name="Goodwin L."/>
            <person name="Pitluck S."/>
            <person name="Ivanova N."/>
            <person name="Mavromatis K."/>
            <person name="Ovchinnikova G."/>
            <person name="Pati A."/>
            <person name="Chen A."/>
            <person name="Palaniappan K."/>
            <person name="Land M."/>
            <person name="Hauser L."/>
            <person name="Chang Y.J."/>
            <person name="Jeffries C.D."/>
            <person name="Chain P."/>
            <person name="Saunders E."/>
            <person name="Detter J.C."/>
            <person name="Brettin T."/>
            <person name="Rohde M."/>
            <person name="Goker M."/>
            <person name="Spring S."/>
            <person name="Bristow J."/>
            <person name="Markowitz V."/>
            <person name="Hugenholtz P."/>
            <person name="Kyrpides N.C."/>
            <person name="Klenk H.P."/>
            <person name="Eisen J.A."/>
        </authorList>
    </citation>
    <scope>NUCLEOTIDE SEQUENCE [LARGE SCALE GENOMIC DNA]</scope>
    <source>
        <strain evidence="4">ATCC 49978 / DSM 6589 / Su883</strain>
    </source>
</reference>
<keyword evidence="4" id="KW-1185">Reference proteome</keyword>
<dbReference type="EnsemblBacteria" id="ACZ19628">
    <property type="protein sequence ID" value="ACZ19628"/>
    <property type="gene ID" value="Taci_1397"/>
</dbReference>
<evidence type="ECO:0000256" key="1">
    <source>
        <dbReference type="SAM" id="SignalP"/>
    </source>
</evidence>
<dbReference type="PANTHER" id="PTHR40446">
    <property type="entry name" value="N-ACETYLGLUCOSAMINE-1-PHOSPHODIESTER ALPHA-N-ACETYLGLUCOSAMINIDASE"/>
    <property type="match status" value="1"/>
</dbReference>
<dbReference type="STRING" id="525903.Taci_1397"/>
<dbReference type="Pfam" id="PF09992">
    <property type="entry name" value="NAGPA"/>
    <property type="match status" value="1"/>
</dbReference>